<dbReference type="InterPro" id="IPR003593">
    <property type="entry name" value="AAA+_ATPase"/>
</dbReference>
<keyword evidence="4" id="KW-0547">Nucleotide-binding</keyword>
<dbReference type="InterPro" id="IPR011527">
    <property type="entry name" value="ABC1_TM_dom"/>
</dbReference>
<dbReference type="RefSeq" id="XP_067755061.1">
    <property type="nucleotide sequence ID" value="XM_067899855.1"/>
</dbReference>
<evidence type="ECO:0000313" key="14">
    <source>
        <dbReference type="Proteomes" id="UP000674318"/>
    </source>
</evidence>
<protein>
    <submittedName>
        <fullName evidence="13">Uncharacterized protein</fullName>
    </submittedName>
</protein>
<dbReference type="CDD" id="cd03244">
    <property type="entry name" value="ABCC_MRP_domain2"/>
    <property type="match status" value="1"/>
</dbReference>
<dbReference type="CDD" id="cd18579">
    <property type="entry name" value="ABC_6TM_ABCC_D1"/>
    <property type="match status" value="1"/>
</dbReference>
<feature type="transmembrane region" description="Helical" evidence="10">
    <location>
        <begin position="1113"/>
        <end position="1136"/>
    </location>
</feature>
<feature type="transmembrane region" description="Helical" evidence="10">
    <location>
        <begin position="344"/>
        <end position="365"/>
    </location>
</feature>
<evidence type="ECO:0000256" key="4">
    <source>
        <dbReference type="ARBA" id="ARBA00022741"/>
    </source>
</evidence>
<dbReference type="GeneID" id="94289932"/>
<dbReference type="PANTHER" id="PTHR24223">
    <property type="entry name" value="ATP-BINDING CASSETTE SUB-FAMILY C"/>
    <property type="match status" value="1"/>
</dbReference>
<dbReference type="InterPro" id="IPR027417">
    <property type="entry name" value="P-loop_NTPase"/>
</dbReference>
<organism evidence="13 14">
    <name type="scientific">Porcisia hertigi</name>
    <dbReference type="NCBI Taxonomy" id="2761500"/>
    <lineage>
        <taxon>Eukaryota</taxon>
        <taxon>Discoba</taxon>
        <taxon>Euglenozoa</taxon>
        <taxon>Kinetoplastea</taxon>
        <taxon>Metakinetoplastina</taxon>
        <taxon>Trypanosomatida</taxon>
        <taxon>Trypanosomatidae</taxon>
        <taxon>Leishmaniinae</taxon>
        <taxon>Porcisia</taxon>
    </lineage>
</organism>
<feature type="transmembrane region" description="Helical" evidence="10">
    <location>
        <begin position="1016"/>
        <end position="1036"/>
    </location>
</feature>
<feature type="transmembrane region" description="Helical" evidence="10">
    <location>
        <begin position="982"/>
        <end position="1004"/>
    </location>
</feature>
<keyword evidence="2" id="KW-0813">Transport</keyword>
<accession>A0A836ILX2</accession>
<feature type="transmembrane region" description="Helical" evidence="10">
    <location>
        <begin position="1085"/>
        <end position="1107"/>
    </location>
</feature>
<comment type="caution">
    <text evidence="13">The sequence shown here is derived from an EMBL/GenBank/DDBJ whole genome shotgun (WGS) entry which is preliminary data.</text>
</comment>
<dbReference type="PROSITE" id="PS50893">
    <property type="entry name" value="ABC_TRANSPORTER_2"/>
    <property type="match status" value="2"/>
</dbReference>
<keyword evidence="14" id="KW-1185">Reference proteome</keyword>
<keyword evidence="8" id="KW-0325">Glycoprotein</keyword>
<keyword evidence="6 10" id="KW-1133">Transmembrane helix</keyword>
<dbReference type="InterPro" id="IPR044746">
    <property type="entry name" value="ABCC_6TM_D1"/>
</dbReference>
<dbReference type="InterPro" id="IPR044726">
    <property type="entry name" value="ABCC_6TM_D2"/>
</dbReference>
<evidence type="ECO:0000256" key="8">
    <source>
        <dbReference type="ARBA" id="ARBA00023180"/>
    </source>
</evidence>
<feature type="domain" description="ABC transporter" evidence="11">
    <location>
        <begin position="1315"/>
        <end position="1548"/>
    </location>
</feature>
<dbReference type="Gene3D" id="1.20.1560.10">
    <property type="entry name" value="ABC transporter type 1, transmembrane domain"/>
    <property type="match status" value="2"/>
</dbReference>
<dbReference type="PANTHER" id="PTHR24223:SF273">
    <property type="entry name" value="MULTIDRUG RESISTANCE PROTEIN E"/>
    <property type="match status" value="1"/>
</dbReference>
<feature type="domain" description="ABC transmembrane type-1" evidence="12">
    <location>
        <begin position="990"/>
        <end position="1260"/>
    </location>
</feature>
<dbReference type="InterPro" id="IPR036640">
    <property type="entry name" value="ABC1_TM_sf"/>
</dbReference>
<evidence type="ECO:0000256" key="1">
    <source>
        <dbReference type="ARBA" id="ARBA00004141"/>
    </source>
</evidence>
<evidence type="ECO:0000256" key="7">
    <source>
        <dbReference type="ARBA" id="ARBA00023136"/>
    </source>
</evidence>
<feature type="transmembrane region" description="Helical" evidence="10">
    <location>
        <begin position="1199"/>
        <end position="1220"/>
    </location>
</feature>
<dbReference type="SUPFAM" id="SSF90123">
    <property type="entry name" value="ABC transporter transmembrane region"/>
    <property type="match status" value="2"/>
</dbReference>
<feature type="transmembrane region" description="Helical" evidence="10">
    <location>
        <begin position="567"/>
        <end position="590"/>
    </location>
</feature>
<dbReference type="InterPro" id="IPR050173">
    <property type="entry name" value="ABC_transporter_C-like"/>
</dbReference>
<dbReference type="PROSITE" id="PS00211">
    <property type="entry name" value="ABC_TRANSPORTER_1"/>
    <property type="match status" value="2"/>
</dbReference>
<evidence type="ECO:0000256" key="6">
    <source>
        <dbReference type="ARBA" id="ARBA00022989"/>
    </source>
</evidence>
<dbReference type="FunFam" id="1.20.1560.10:FF:000010">
    <property type="entry name" value="Multidrug resistance-associated ABC transporter"/>
    <property type="match status" value="1"/>
</dbReference>
<dbReference type="CDD" id="cd18580">
    <property type="entry name" value="ABC_6TM_ABCC_D2"/>
    <property type="match status" value="1"/>
</dbReference>
<feature type="transmembrane region" description="Helical" evidence="10">
    <location>
        <begin position="425"/>
        <end position="444"/>
    </location>
</feature>
<feature type="region of interest" description="Disordered" evidence="9">
    <location>
        <begin position="311"/>
        <end position="335"/>
    </location>
</feature>
<sequence>MQRVHSTASAAAKDETVQQLATDHLLGIERESMHPLYGAEPPYVKQPEDHAGWLFESLFHTWLGNLIHRAAREDLPMNELPRPMREYRAYNAGVALSAELQRQWVRRHAWDGHVGARVGLRCDDASDGVLRWIGVVQQYNTPGQLYAGVEWRVAPSRRPGGCVGRCMSWLMRCGRSRSTAPEQGPGAYHRGEVDGEHLFDPVEDDTVLTCERVEDVIFWNDRPSTDSRGAGTTVEDSTDDVDTNSQSPSQQSDKDSRTPPACMSVTRAVVRVFWWRLVLLGPLRIVVEFSTLLTPMALGWYIRLLESSAETPSSGDGSNATMNASTSSSELSSLPPSGGMSSAAWRPLASVLLLFLISLVSSVSLQKYLQVVCRNAYAVRSALSSCVADKCLRISPRELRRPELNPGRIVNFISTDVASVESMMYVLWMTVTIPVQVCATVFLLYRSMGWTASISIVMLLLSLPIQALLTKMTYTCTVEMAKRSDARLRFVNEFLSGIRSIKFMGLEDIFAQEIDNRRSAELRAVRRYQLISIFNSVICQCVPSFTAAAVIVAYYRTGHPMSPAIIYPALSLLGLMDTPFELITYLIGVYSQFFVSMKRLTSFLAADDAQARNILEDMMSPHETPQPGAVLSHATVSSYKPVPLPPPRSSKQTSEDDTHYVLEAKTLLADVDLRLPRGQLTVVLGPTGSGKSTLLDALIGALAVTRGRVACSRSVAYVPQQPWIMNATLRDNIVFFGASDAATFERAVRSSQLATDLAMLANGAETEIGEKGINLSGGQKARVSLARAVYADRDVYVMDDPLSALDAHVGERVMRECVCGVLAGKTRVLATHQVSAAAYADQVVLLEEGRVAFHGSYAAYRKFAHLHYERSISGLGKASMYAARTVSELAPTVDPTRLDDVLDKGSVSKPLSTEPTLGSSDDAPYAAQPRTQSVFNDPLANANSDVTVMESGEEKAVGAVPWAVYRRYVEACGGRSTLYSTLVFFLVTEALSCSANLWLSLWSGGMLDSISASRRLFVYVAIVLVAIVASPSRDLWCYTFMRRASYNIHAGLLRVLARARLSFFDVTPRGRLINRLSRDMGLIDWDLPASIDVFLFFMFYLFSYLGIMITSQPFILVVLVPAAVVYGRIFVFYCAASREVQRLLNISNSPVFCILSEILTGRWTISTYGRERAMMQQVLQRLDDLFACSYMRCMGSRWLSVRVELLGNVAVSGLALLGVLSKQLPWMHMNLGLIALSISNASSITKVLSRFISVGASVQASMNCVERVLFYTDNAESEVMAGLETTVEEYDDAPPLVVDGIGESAAPEAAGSIVFDHVDMRYRPGLPLVLRDVCFAVAPGQKVGVVGRTGSGKSTLLLAFLRLVEVCGGRMLVCGRDARDYGVRELRQLFSMIPQDPLLFDGTVRSNVDPFGHCDDAAVWCALRQVGMEERVRDGAGGLDGRVQEGGANYSVGQRQLLCLARALLKRDSAFLLMDEATANVDPALDRQIQRTVQHVFRNYTVVTIAHRLHTVAAYDAILVMDQGRVLEFGSPRELVEREGSAFSELVKSLSRGALQAFHAALDENSANRSV</sequence>
<feature type="compositionally biased region" description="Low complexity" evidence="9">
    <location>
        <begin position="318"/>
        <end position="335"/>
    </location>
</feature>
<dbReference type="GO" id="GO:0140359">
    <property type="term" value="F:ABC-type transporter activity"/>
    <property type="evidence" value="ECO:0007669"/>
    <property type="project" value="InterPro"/>
</dbReference>
<dbReference type="GO" id="GO:0016020">
    <property type="term" value="C:membrane"/>
    <property type="evidence" value="ECO:0007669"/>
    <property type="project" value="UniProtKB-SubCell"/>
</dbReference>
<dbReference type="GO" id="GO:0016887">
    <property type="term" value="F:ATP hydrolysis activity"/>
    <property type="evidence" value="ECO:0007669"/>
    <property type="project" value="InterPro"/>
</dbReference>
<evidence type="ECO:0000256" key="10">
    <source>
        <dbReference type="SAM" id="Phobius"/>
    </source>
</evidence>
<dbReference type="Pfam" id="PF00664">
    <property type="entry name" value="ABC_membrane"/>
    <property type="match status" value="2"/>
</dbReference>
<feature type="region of interest" description="Disordered" evidence="9">
    <location>
        <begin position="904"/>
        <end position="923"/>
    </location>
</feature>
<dbReference type="Proteomes" id="UP000674318">
    <property type="component" value="Unassembled WGS sequence"/>
</dbReference>
<dbReference type="Pfam" id="PF00005">
    <property type="entry name" value="ABC_tran"/>
    <property type="match status" value="2"/>
</dbReference>
<feature type="domain" description="ABC transporter" evidence="11">
    <location>
        <begin position="653"/>
        <end position="873"/>
    </location>
</feature>
<keyword evidence="5" id="KW-0067">ATP-binding</keyword>
<dbReference type="CDD" id="cd03250">
    <property type="entry name" value="ABCC_MRP_domain1"/>
    <property type="match status" value="1"/>
</dbReference>
<keyword evidence="3 10" id="KW-0812">Transmembrane</keyword>
<dbReference type="KEGG" id="phet:94289932"/>
<dbReference type="PROSITE" id="PS50929">
    <property type="entry name" value="ABC_TM1F"/>
    <property type="match status" value="2"/>
</dbReference>
<dbReference type="OrthoDB" id="262778at2759"/>
<dbReference type="SUPFAM" id="SSF52540">
    <property type="entry name" value="P-loop containing nucleoside triphosphate hydrolases"/>
    <property type="match status" value="2"/>
</dbReference>
<feature type="region of interest" description="Disordered" evidence="9">
    <location>
        <begin position="221"/>
        <end position="260"/>
    </location>
</feature>
<evidence type="ECO:0000259" key="12">
    <source>
        <dbReference type="PROSITE" id="PS50929"/>
    </source>
</evidence>
<dbReference type="GO" id="GO:0005524">
    <property type="term" value="F:ATP binding"/>
    <property type="evidence" value="ECO:0007669"/>
    <property type="project" value="UniProtKB-KW"/>
</dbReference>
<gene>
    <name evidence="13" type="ORF">JKF63_03858</name>
</gene>
<evidence type="ECO:0000313" key="13">
    <source>
        <dbReference type="EMBL" id="KAG5497593.1"/>
    </source>
</evidence>
<feature type="transmembrane region" description="Helical" evidence="10">
    <location>
        <begin position="450"/>
        <end position="470"/>
    </location>
</feature>
<dbReference type="SMART" id="SM00382">
    <property type="entry name" value="AAA"/>
    <property type="match status" value="2"/>
</dbReference>
<dbReference type="Gene3D" id="3.40.50.300">
    <property type="entry name" value="P-loop containing nucleotide triphosphate hydrolases"/>
    <property type="match status" value="2"/>
</dbReference>
<comment type="subcellular location">
    <subcellularLocation>
        <location evidence="1">Membrane</location>
        <topology evidence="1">Multi-pass membrane protein</topology>
    </subcellularLocation>
</comment>
<dbReference type="FunFam" id="3.40.50.300:FF:002055">
    <property type="entry name" value="ATP-binding cassette protein subfamily C, member 1"/>
    <property type="match status" value="1"/>
</dbReference>
<reference evidence="13 14" key="1">
    <citation type="submission" date="2021-02" db="EMBL/GenBank/DDBJ databases">
        <title>Porcisia hertigi Genome sequencing and assembly.</title>
        <authorList>
            <person name="Almutairi H."/>
            <person name="Gatherer D."/>
        </authorList>
    </citation>
    <scope>NUCLEOTIDE SEQUENCE [LARGE SCALE GENOMIC DNA]</scope>
    <source>
        <strain evidence="13 14">C119</strain>
    </source>
</reference>
<feature type="transmembrane region" description="Helical" evidence="10">
    <location>
        <begin position="533"/>
        <end position="555"/>
    </location>
</feature>
<dbReference type="EMBL" id="JAFJZO010000031">
    <property type="protein sequence ID" value="KAG5497593.1"/>
    <property type="molecule type" value="Genomic_DNA"/>
</dbReference>
<dbReference type="InterPro" id="IPR017871">
    <property type="entry name" value="ABC_transporter-like_CS"/>
</dbReference>
<evidence type="ECO:0000256" key="3">
    <source>
        <dbReference type="ARBA" id="ARBA00022692"/>
    </source>
</evidence>
<name>A0A836ILX2_9TRYP</name>
<feature type="compositionally biased region" description="Polar residues" evidence="9">
    <location>
        <begin position="909"/>
        <end position="919"/>
    </location>
</feature>
<keyword evidence="7 10" id="KW-0472">Membrane</keyword>
<feature type="domain" description="ABC transmembrane type-1" evidence="12">
    <location>
        <begin position="278"/>
        <end position="592"/>
    </location>
</feature>
<evidence type="ECO:0000259" key="11">
    <source>
        <dbReference type="PROSITE" id="PS50893"/>
    </source>
</evidence>
<evidence type="ECO:0000256" key="2">
    <source>
        <dbReference type="ARBA" id="ARBA00022448"/>
    </source>
</evidence>
<evidence type="ECO:0000256" key="5">
    <source>
        <dbReference type="ARBA" id="ARBA00022840"/>
    </source>
</evidence>
<proteinExistence type="predicted"/>
<feature type="transmembrane region" description="Helical" evidence="10">
    <location>
        <begin position="273"/>
        <end position="302"/>
    </location>
</feature>
<dbReference type="InterPro" id="IPR003439">
    <property type="entry name" value="ABC_transporter-like_ATP-bd"/>
</dbReference>
<dbReference type="FunFam" id="3.40.50.300:FF:000630">
    <property type="entry name" value="ATP-binding cassette (ABC) transporter, putative"/>
    <property type="match status" value="1"/>
</dbReference>
<evidence type="ECO:0000256" key="9">
    <source>
        <dbReference type="SAM" id="MobiDB-lite"/>
    </source>
</evidence>